<proteinExistence type="predicted"/>
<evidence type="ECO:0000313" key="3">
    <source>
        <dbReference type="Proteomes" id="UP000193685"/>
    </source>
</evidence>
<organism evidence="2 3">
    <name type="scientific">Protomyces lactucae-debilis</name>
    <dbReference type="NCBI Taxonomy" id="2754530"/>
    <lineage>
        <taxon>Eukaryota</taxon>
        <taxon>Fungi</taxon>
        <taxon>Dikarya</taxon>
        <taxon>Ascomycota</taxon>
        <taxon>Taphrinomycotina</taxon>
        <taxon>Taphrinomycetes</taxon>
        <taxon>Taphrinales</taxon>
        <taxon>Protomycetaceae</taxon>
        <taxon>Protomyces</taxon>
    </lineage>
</organism>
<gene>
    <name evidence="2" type="ORF">BCR37DRAFT_378100</name>
</gene>
<dbReference type="GeneID" id="63785566"/>
<dbReference type="AlphaFoldDB" id="A0A1Y2FM62"/>
<feature type="signal peptide" evidence="1">
    <location>
        <begin position="1"/>
        <end position="23"/>
    </location>
</feature>
<keyword evidence="1" id="KW-0732">Signal</keyword>
<keyword evidence="3" id="KW-1185">Reference proteome</keyword>
<dbReference type="EMBL" id="MCFI01000005">
    <property type="protein sequence ID" value="ORY85063.1"/>
    <property type="molecule type" value="Genomic_DNA"/>
</dbReference>
<accession>A0A1Y2FM62</accession>
<reference evidence="2 3" key="1">
    <citation type="submission" date="2016-07" db="EMBL/GenBank/DDBJ databases">
        <title>Pervasive Adenine N6-methylation of Active Genes in Fungi.</title>
        <authorList>
            <consortium name="DOE Joint Genome Institute"/>
            <person name="Mondo S.J."/>
            <person name="Dannebaum R.O."/>
            <person name="Kuo R.C."/>
            <person name="Labutti K."/>
            <person name="Haridas S."/>
            <person name="Kuo A."/>
            <person name="Salamov A."/>
            <person name="Ahrendt S.R."/>
            <person name="Lipzen A."/>
            <person name="Sullivan W."/>
            <person name="Andreopoulos W.B."/>
            <person name="Clum A."/>
            <person name="Lindquist E."/>
            <person name="Daum C."/>
            <person name="Ramamoorthy G.K."/>
            <person name="Gryganskyi A."/>
            <person name="Culley D."/>
            <person name="Magnuson J.K."/>
            <person name="James T.Y."/>
            <person name="O'Malley M.A."/>
            <person name="Stajich J.E."/>
            <person name="Spatafora J.W."/>
            <person name="Visel A."/>
            <person name="Grigoriev I.V."/>
        </authorList>
    </citation>
    <scope>NUCLEOTIDE SEQUENCE [LARGE SCALE GENOMIC DNA]</scope>
    <source>
        <strain evidence="2 3">12-1054</strain>
    </source>
</reference>
<comment type="caution">
    <text evidence="2">The sequence shown here is derived from an EMBL/GenBank/DDBJ whole genome shotgun (WGS) entry which is preliminary data.</text>
</comment>
<protein>
    <submittedName>
        <fullName evidence="2">Uncharacterized protein</fullName>
    </submittedName>
</protein>
<dbReference type="Proteomes" id="UP000193685">
    <property type="component" value="Unassembled WGS sequence"/>
</dbReference>
<dbReference type="RefSeq" id="XP_040726846.1">
    <property type="nucleotide sequence ID" value="XM_040868967.1"/>
</dbReference>
<evidence type="ECO:0000256" key="1">
    <source>
        <dbReference type="SAM" id="SignalP"/>
    </source>
</evidence>
<feature type="chain" id="PRO_5013028250" evidence="1">
    <location>
        <begin position="24"/>
        <end position="94"/>
    </location>
</feature>
<sequence length="94" mass="11081">MAICHLLNAWILWTYAYTRGAMSQKVFASTVYVSKNEVETWMVDRALVEWRTRQQYTVYLCLPGFKKRQITERGRRAQVLADVDLSVFLRGFNN</sequence>
<name>A0A1Y2FM62_PROLT</name>
<evidence type="ECO:0000313" key="2">
    <source>
        <dbReference type="EMBL" id="ORY85063.1"/>
    </source>
</evidence>